<dbReference type="OrthoDB" id="5630700at2"/>
<proteinExistence type="predicted"/>
<dbReference type="NCBIfam" id="NF043053">
    <property type="entry name" value="T4SS_Ceg17"/>
    <property type="match status" value="1"/>
</dbReference>
<evidence type="ECO:0000313" key="1">
    <source>
        <dbReference type="EMBL" id="STX28516.1"/>
    </source>
</evidence>
<organism evidence="1 2">
    <name type="scientific">Legionella beliardensis</name>
    <dbReference type="NCBI Taxonomy" id="91822"/>
    <lineage>
        <taxon>Bacteria</taxon>
        <taxon>Pseudomonadati</taxon>
        <taxon>Pseudomonadota</taxon>
        <taxon>Gammaproteobacteria</taxon>
        <taxon>Legionellales</taxon>
        <taxon>Legionellaceae</taxon>
        <taxon>Legionella</taxon>
    </lineage>
</organism>
<sequence length="730" mass="81036">MQNNESIVEQIRRDKESYKGITLSYSGVQFTPASFKNNNYVADNLELTPLQIFTERFKNIGALVIRFHLGQGQRAGLLQQVSKTNYVEDPIERVAQGNDQTNLFFTSKNNNKAIEKTLEFASHQPLGRSKVLNEFAQPLVHVNRMTTYGEQELWDIIHAPVWNVGRSMKYELNKQGFIYLPCPANFGLENRAKVDQQLRHSGKSYHVVFEEQQIPLVEADIGKLTIYTDDKHEFTQESNGLAIAITKDSANYSPLGWIVHKETGEILPQEVTEDIIRVSAIAEGGFYEKRPAQQKILQAGNLTNSRGLGLFIQNQAFNAMYVIFDYLQKYNFDPRRMLDSSLQVAYKRLQTAIDKDPSLIDDFLVGALQDEMVQGLRVSQPNSTRSVLPLRFTNTFAVTANNLKAIAYAFDIKDSTGQPLLRASEDMPIISQAVTLIDSEVNGTLVAPSFNTGSHVAAVVATAELVAEQLILEQLLPEAYAAQQDPINSTLYRILVDILGKEEGEKLLNSLISEVAKIPTNDQGKPIAGVQFDYCQNLIDMLRKSLGTNNTAELLCKFSKPGVSSAEVLANLTDNEQQQLSRTLEVLRSIGSQLQQSPLTSSQPELSRGINAGLDPLILHLNPNLANKLDIKPLAHAEAKAVDKAMVRDRISTQAFMRCPFLASQNPLKQKEAVVNKAKAPQHLVDQKQNTKPSFFQALWNNKGAVAIGVLGVTTAATGILISQMDQPSI</sequence>
<name>A0A378I1L3_9GAMM</name>
<gene>
    <name evidence="1" type="ORF">NCTC13315_01046</name>
</gene>
<dbReference type="RefSeq" id="WP_115302256.1">
    <property type="nucleotide sequence ID" value="NZ_CAAAHO010000001.1"/>
</dbReference>
<reference evidence="1 2" key="1">
    <citation type="submission" date="2018-06" db="EMBL/GenBank/DDBJ databases">
        <authorList>
            <consortium name="Pathogen Informatics"/>
            <person name="Doyle S."/>
        </authorList>
    </citation>
    <scope>NUCLEOTIDE SEQUENCE [LARGE SCALE GENOMIC DNA]</scope>
    <source>
        <strain evidence="1 2">NCTC13315</strain>
    </source>
</reference>
<dbReference type="Proteomes" id="UP000254968">
    <property type="component" value="Unassembled WGS sequence"/>
</dbReference>
<dbReference type="InterPro" id="IPR049983">
    <property type="entry name" value="T4SS_Ceg17"/>
</dbReference>
<dbReference type="AlphaFoldDB" id="A0A378I1L3"/>
<evidence type="ECO:0000313" key="2">
    <source>
        <dbReference type="Proteomes" id="UP000254968"/>
    </source>
</evidence>
<protein>
    <submittedName>
        <fullName evidence="1">Uncharacterized protein</fullName>
    </submittedName>
</protein>
<keyword evidence="2" id="KW-1185">Reference proteome</keyword>
<accession>A0A378I1L3</accession>
<dbReference type="EMBL" id="UGNV01000001">
    <property type="protein sequence ID" value="STX28516.1"/>
    <property type="molecule type" value="Genomic_DNA"/>
</dbReference>